<dbReference type="Proteomes" id="UP000499080">
    <property type="component" value="Unassembled WGS sequence"/>
</dbReference>
<evidence type="ECO:0000313" key="4">
    <source>
        <dbReference type="Proteomes" id="UP000499080"/>
    </source>
</evidence>
<evidence type="ECO:0000256" key="2">
    <source>
        <dbReference type="ARBA" id="ARBA00022737"/>
    </source>
</evidence>
<dbReference type="SUPFAM" id="SSF52058">
    <property type="entry name" value="L domain-like"/>
    <property type="match status" value="1"/>
</dbReference>
<dbReference type="EMBL" id="BGPR01000075">
    <property type="protein sequence ID" value="GBL90933.1"/>
    <property type="molecule type" value="Genomic_DNA"/>
</dbReference>
<dbReference type="InterPro" id="IPR003591">
    <property type="entry name" value="Leu-rich_rpt_typical-subtyp"/>
</dbReference>
<dbReference type="SMART" id="SM00369">
    <property type="entry name" value="LRR_TYP"/>
    <property type="match status" value="3"/>
</dbReference>
<sequence>MFKQYQVYYTKGEKGKNKKLPGYLVAVERNLIPSMECWWFLAIFYLCAWRAVGLEEECPHPEDSYPCYCEEDEERTTMHCNYLQDNKQIRDGLGRLTDHKLGQVSIWMFDTGVIKSDAFKGPQINEIVFSHSTVNMESPPFLGQENSLSRLTFLSCFDEEDLVGSYSLGHLNKLKEVTFEKNDIKELKNDWITSAGPILRSVTFDNCRIEKLEDKVFSKLTSLTTIFLMDNKISSISRSMFPMPAENLRSISMNDNNIESLPDDIFKNMPSLRTIELERNKIKKISQEAWGNIIEDLSRVYLEDNPIRCDKDLKWISKKDLPKTFTGACSEPAKLRNKSLRVLTPADFH</sequence>
<dbReference type="Pfam" id="PF13855">
    <property type="entry name" value="LRR_8"/>
    <property type="match status" value="2"/>
</dbReference>
<organism evidence="3 4">
    <name type="scientific">Araneus ventricosus</name>
    <name type="common">Orbweaver spider</name>
    <name type="synonym">Epeira ventricosa</name>
    <dbReference type="NCBI Taxonomy" id="182803"/>
    <lineage>
        <taxon>Eukaryota</taxon>
        <taxon>Metazoa</taxon>
        <taxon>Ecdysozoa</taxon>
        <taxon>Arthropoda</taxon>
        <taxon>Chelicerata</taxon>
        <taxon>Arachnida</taxon>
        <taxon>Araneae</taxon>
        <taxon>Araneomorphae</taxon>
        <taxon>Entelegynae</taxon>
        <taxon>Araneoidea</taxon>
        <taxon>Araneidae</taxon>
        <taxon>Araneus</taxon>
    </lineage>
</organism>
<dbReference type="PANTHER" id="PTHR24366">
    <property type="entry name" value="IG(IMMUNOGLOBULIN) AND LRR(LEUCINE RICH REPEAT) DOMAINS"/>
    <property type="match status" value="1"/>
</dbReference>
<dbReference type="InterPro" id="IPR032675">
    <property type="entry name" value="LRR_dom_sf"/>
</dbReference>
<dbReference type="OrthoDB" id="72369at2759"/>
<comment type="caution">
    <text evidence="3">The sequence shown here is derived from an EMBL/GenBank/DDBJ whole genome shotgun (WGS) entry which is preliminary data.</text>
</comment>
<dbReference type="PROSITE" id="PS51450">
    <property type="entry name" value="LRR"/>
    <property type="match status" value="1"/>
</dbReference>
<reference evidence="3 4" key="1">
    <citation type="journal article" date="2019" name="Sci. Rep.">
        <title>Orb-weaving spider Araneus ventricosus genome elucidates the spidroin gene catalogue.</title>
        <authorList>
            <person name="Kono N."/>
            <person name="Nakamura H."/>
            <person name="Ohtoshi R."/>
            <person name="Moran D.A.P."/>
            <person name="Shinohara A."/>
            <person name="Yoshida Y."/>
            <person name="Fujiwara M."/>
            <person name="Mori M."/>
            <person name="Tomita M."/>
            <person name="Arakawa K."/>
        </authorList>
    </citation>
    <scope>NUCLEOTIDE SEQUENCE [LARGE SCALE GENOMIC DNA]</scope>
</reference>
<keyword evidence="4" id="KW-1185">Reference proteome</keyword>
<proteinExistence type="predicted"/>
<protein>
    <submittedName>
        <fullName evidence="3">Uncharacterized protein</fullName>
    </submittedName>
</protein>
<evidence type="ECO:0000256" key="1">
    <source>
        <dbReference type="ARBA" id="ARBA00022614"/>
    </source>
</evidence>
<keyword evidence="2" id="KW-0677">Repeat</keyword>
<evidence type="ECO:0000313" key="3">
    <source>
        <dbReference type="EMBL" id="GBL90933.1"/>
    </source>
</evidence>
<name>A0A4Y2BG41_ARAVE</name>
<gene>
    <name evidence="3" type="ORF">AVEN_28028_1</name>
</gene>
<dbReference type="InterPro" id="IPR001611">
    <property type="entry name" value="Leu-rich_rpt"/>
</dbReference>
<keyword evidence="1" id="KW-0433">Leucine-rich repeat</keyword>
<accession>A0A4Y2BG41</accession>
<dbReference type="PANTHER" id="PTHR24366:SF96">
    <property type="entry name" value="LEUCINE RICH REPEAT CONTAINING 53"/>
    <property type="match status" value="1"/>
</dbReference>
<dbReference type="Gene3D" id="3.80.10.10">
    <property type="entry name" value="Ribonuclease Inhibitor"/>
    <property type="match status" value="1"/>
</dbReference>
<dbReference type="Pfam" id="PF13306">
    <property type="entry name" value="LRR_5"/>
    <property type="match status" value="1"/>
</dbReference>
<dbReference type="AlphaFoldDB" id="A0A4Y2BG41"/>
<dbReference type="InterPro" id="IPR026906">
    <property type="entry name" value="LRR_5"/>
</dbReference>